<evidence type="ECO:0000256" key="1">
    <source>
        <dbReference type="SAM" id="MobiDB-lite"/>
    </source>
</evidence>
<reference evidence="2" key="1">
    <citation type="submission" date="2022-10" db="EMBL/GenBank/DDBJ databases">
        <title>Tapping the CABI collections for fungal endophytes: first genome assemblies for Collariella, Neodidymelliopsis, Ascochyta clinopodiicola, Didymella pomorum, Didymosphaeria variabile, Neocosmospora piperis and Neocucurbitaria cava.</title>
        <authorList>
            <person name="Hill R."/>
        </authorList>
    </citation>
    <scope>NUCLEOTIDE SEQUENCE</scope>
    <source>
        <strain evidence="2">IMI 356814</strain>
    </source>
</reference>
<gene>
    <name evidence="2" type="ORF">N0V83_001201</name>
</gene>
<dbReference type="AlphaFoldDB" id="A0A9W9CR03"/>
<protein>
    <submittedName>
        <fullName evidence="2">Uncharacterized protein</fullName>
    </submittedName>
</protein>
<evidence type="ECO:0000313" key="2">
    <source>
        <dbReference type="EMBL" id="KAJ4375923.1"/>
    </source>
</evidence>
<name>A0A9W9CR03_9PLEO</name>
<dbReference type="OrthoDB" id="3685541at2759"/>
<comment type="caution">
    <text evidence="2">The sequence shown here is derived from an EMBL/GenBank/DDBJ whole genome shotgun (WGS) entry which is preliminary data.</text>
</comment>
<accession>A0A9W9CR03</accession>
<keyword evidence="3" id="KW-1185">Reference proteome</keyword>
<feature type="region of interest" description="Disordered" evidence="1">
    <location>
        <begin position="95"/>
        <end position="138"/>
    </location>
</feature>
<organism evidence="2 3">
    <name type="scientific">Neocucurbitaria cava</name>
    <dbReference type="NCBI Taxonomy" id="798079"/>
    <lineage>
        <taxon>Eukaryota</taxon>
        <taxon>Fungi</taxon>
        <taxon>Dikarya</taxon>
        <taxon>Ascomycota</taxon>
        <taxon>Pezizomycotina</taxon>
        <taxon>Dothideomycetes</taxon>
        <taxon>Pleosporomycetidae</taxon>
        <taxon>Pleosporales</taxon>
        <taxon>Pleosporineae</taxon>
        <taxon>Cucurbitariaceae</taxon>
        <taxon>Neocucurbitaria</taxon>
    </lineage>
</organism>
<sequence length="421" mass="45267">MKNGDYYCKRRNFLSCPEEENIVGLSVGPVAVPTAPVDASDSLDDPLCDEGRLFCVVTNYVDKIYYCEFDRKGYTLIKACGANEYCVGRPEAPEMDPHCAKQTTTTHPTTSASPTSTAPFPYLPEQPTSRAATSSELAPRAEAAPPMCSGFEVFCASSPTGDLMAYCEPGFGPKVLHKCAAGEYCVGVADESKHTADLHCAKDAPTIPPSPSPHPPRYLHRAELSVDDDARVYCDGRYIMHAEAGGGPVEILHMCEVDNYCIGNDNPWEGRIQLSCRYEDPAVSTPGHSHPAPTPTPTGPVRVIGPQPSPAARAASEPIPSEIAAIIQNISNATVDTGETSAYMCGFCINLGSWRRQLSGLGVCNTLANDEEYRACSNQYCGTCIIFRQKNCQWLPGGAVHWGGPGEGSYDARGGHSHYCI</sequence>
<feature type="compositionally biased region" description="Low complexity" evidence="1">
    <location>
        <begin position="103"/>
        <end position="119"/>
    </location>
</feature>
<evidence type="ECO:0000313" key="3">
    <source>
        <dbReference type="Proteomes" id="UP001140560"/>
    </source>
</evidence>
<feature type="compositionally biased region" description="Polar residues" evidence="1">
    <location>
        <begin position="126"/>
        <end position="136"/>
    </location>
</feature>
<dbReference type="EMBL" id="JAPEUY010000002">
    <property type="protein sequence ID" value="KAJ4375923.1"/>
    <property type="molecule type" value="Genomic_DNA"/>
</dbReference>
<proteinExistence type="predicted"/>
<dbReference type="Proteomes" id="UP001140560">
    <property type="component" value="Unassembled WGS sequence"/>
</dbReference>